<dbReference type="InterPro" id="IPR007538">
    <property type="entry name" value="dATP/dGTP_dipphydrolase_MazZ"/>
</dbReference>
<reference evidence="3" key="1">
    <citation type="submission" date="2022-03" db="EMBL/GenBank/DDBJ databases">
        <title>Genomic Encyclopedia of Type Strains, Phase III (KMG-III): the genomes of soil and plant-associated and newly described type strains.</title>
        <authorList>
            <person name="Whitman W."/>
        </authorList>
    </citation>
    <scope>NUCLEOTIDE SEQUENCE</scope>
    <source>
        <strain evidence="3">ANL 6-2</strain>
    </source>
</reference>
<comment type="caution">
    <text evidence="3">The sequence shown here is derived from an EMBL/GenBank/DDBJ whole genome shotgun (WGS) entry which is preliminary data.</text>
</comment>
<feature type="compositionally biased region" description="Basic and acidic residues" evidence="1">
    <location>
        <begin position="185"/>
        <end position="194"/>
    </location>
</feature>
<keyword evidence="4" id="KW-1185">Reference proteome</keyword>
<accession>A0AAE3KB49</accession>
<evidence type="ECO:0000256" key="1">
    <source>
        <dbReference type="SAM" id="MobiDB-lite"/>
    </source>
</evidence>
<organism evidence="3 4">
    <name type="scientific">Natronocella acetinitrilica</name>
    <dbReference type="NCBI Taxonomy" id="414046"/>
    <lineage>
        <taxon>Bacteria</taxon>
        <taxon>Pseudomonadati</taxon>
        <taxon>Pseudomonadota</taxon>
        <taxon>Gammaproteobacteria</taxon>
        <taxon>Chromatiales</taxon>
        <taxon>Ectothiorhodospiraceae</taxon>
        <taxon>Natronocella</taxon>
    </lineage>
</organism>
<gene>
    <name evidence="3" type="ORF">J2T57_001476</name>
</gene>
<sequence>MSESATMPTLRTYDFAAHLERQRAFSEETFGPGARTRGLVDHIRKEIIEVADAPDDLVEWIDLALLFLDGAWRAGLSAAEVLLLLGAGGMAASRDLVTYLTVAGVDAAELEEPGARRRLEEIAQRLEAAAAGDRPAWVSGARHALCGALAAGHKPGAVAGALNWKLARNEARDWPDWREADPDRAIEHLRERRGPAAGRGSAPA</sequence>
<feature type="region of interest" description="Disordered" evidence="1">
    <location>
        <begin position="185"/>
        <end position="204"/>
    </location>
</feature>
<proteinExistence type="predicted"/>
<dbReference type="Proteomes" id="UP001205843">
    <property type="component" value="Unassembled WGS sequence"/>
</dbReference>
<dbReference type="Pfam" id="PF04447">
    <property type="entry name" value="dATP-dGTP_PPHyd"/>
    <property type="match status" value="2"/>
</dbReference>
<feature type="compositionally biased region" description="Low complexity" evidence="1">
    <location>
        <begin position="195"/>
        <end position="204"/>
    </location>
</feature>
<dbReference type="EMBL" id="JALJXV010000003">
    <property type="protein sequence ID" value="MCP1674374.1"/>
    <property type="molecule type" value="Genomic_DNA"/>
</dbReference>
<evidence type="ECO:0000313" key="3">
    <source>
        <dbReference type="EMBL" id="MCP1674374.1"/>
    </source>
</evidence>
<feature type="domain" description="dATP/dGTP diphosphohydrolase MazZ" evidence="2">
    <location>
        <begin position="24"/>
        <end position="81"/>
    </location>
</feature>
<name>A0AAE3KB49_9GAMM</name>
<evidence type="ECO:0000313" key="4">
    <source>
        <dbReference type="Proteomes" id="UP001205843"/>
    </source>
</evidence>
<dbReference type="AlphaFoldDB" id="A0AAE3KB49"/>
<dbReference type="RefSeq" id="WP_253476330.1">
    <property type="nucleotide sequence ID" value="NZ_JALJXV010000003.1"/>
</dbReference>
<evidence type="ECO:0000259" key="2">
    <source>
        <dbReference type="Pfam" id="PF04447"/>
    </source>
</evidence>
<protein>
    <recommendedName>
        <fullName evidence="2">dATP/dGTP diphosphohydrolase MazZ domain-containing protein</fullName>
    </recommendedName>
</protein>
<feature type="domain" description="dATP/dGTP diphosphohydrolase MazZ" evidence="2">
    <location>
        <begin position="126"/>
        <end position="188"/>
    </location>
</feature>